<dbReference type="AlphaFoldDB" id="A0A5B8LW80"/>
<dbReference type="KEGG" id="dea:FPZ08_14750"/>
<evidence type="ECO:0000256" key="4">
    <source>
        <dbReference type="ARBA" id="ARBA00022989"/>
    </source>
</evidence>
<evidence type="ECO:0000313" key="7">
    <source>
        <dbReference type="EMBL" id="QDZ11894.1"/>
    </source>
</evidence>
<dbReference type="Pfam" id="PF02653">
    <property type="entry name" value="BPD_transp_2"/>
    <property type="match status" value="1"/>
</dbReference>
<feature type="transmembrane region" description="Helical" evidence="6">
    <location>
        <begin position="233"/>
        <end position="252"/>
    </location>
</feature>
<reference evidence="7 8" key="1">
    <citation type="submission" date="2019-07" db="EMBL/GenBank/DDBJ databases">
        <title>Full genome sequence of Devosia sp. Gsoil 520.</title>
        <authorList>
            <person name="Im W.-T."/>
        </authorList>
    </citation>
    <scope>NUCLEOTIDE SEQUENCE [LARGE SCALE GENOMIC DNA]</scope>
    <source>
        <strain evidence="7 8">Gsoil 520</strain>
    </source>
</reference>
<accession>A0A5B8LW80</accession>
<dbReference type="InterPro" id="IPR001851">
    <property type="entry name" value="ABC_transp_permease"/>
</dbReference>
<dbReference type="OrthoDB" id="7284468at2"/>
<protein>
    <submittedName>
        <fullName evidence="7">ABC transporter permease</fullName>
    </submittedName>
</protein>
<keyword evidence="8" id="KW-1185">Reference proteome</keyword>
<evidence type="ECO:0000256" key="2">
    <source>
        <dbReference type="ARBA" id="ARBA00022475"/>
    </source>
</evidence>
<dbReference type="EMBL" id="CP042304">
    <property type="protein sequence ID" value="QDZ11894.1"/>
    <property type="molecule type" value="Genomic_DNA"/>
</dbReference>
<evidence type="ECO:0000256" key="1">
    <source>
        <dbReference type="ARBA" id="ARBA00004651"/>
    </source>
</evidence>
<proteinExistence type="predicted"/>
<organism evidence="7 8">
    <name type="scientific">Devosia ginsengisoli</name>
    <dbReference type="NCBI Taxonomy" id="400770"/>
    <lineage>
        <taxon>Bacteria</taxon>
        <taxon>Pseudomonadati</taxon>
        <taxon>Pseudomonadota</taxon>
        <taxon>Alphaproteobacteria</taxon>
        <taxon>Hyphomicrobiales</taxon>
        <taxon>Devosiaceae</taxon>
        <taxon>Devosia</taxon>
    </lineage>
</organism>
<feature type="transmembrane region" description="Helical" evidence="6">
    <location>
        <begin position="29"/>
        <end position="51"/>
    </location>
</feature>
<dbReference type="PANTHER" id="PTHR32196">
    <property type="entry name" value="ABC TRANSPORTER PERMEASE PROTEIN YPHD-RELATED-RELATED"/>
    <property type="match status" value="1"/>
</dbReference>
<dbReference type="RefSeq" id="WP_146290710.1">
    <property type="nucleotide sequence ID" value="NZ_CP042304.1"/>
</dbReference>
<dbReference type="GO" id="GO:0005886">
    <property type="term" value="C:plasma membrane"/>
    <property type="evidence" value="ECO:0007669"/>
    <property type="project" value="UniProtKB-SubCell"/>
</dbReference>
<dbReference type="GO" id="GO:0022857">
    <property type="term" value="F:transmembrane transporter activity"/>
    <property type="evidence" value="ECO:0007669"/>
    <property type="project" value="InterPro"/>
</dbReference>
<dbReference type="PANTHER" id="PTHR32196:SF72">
    <property type="entry name" value="RIBOSE IMPORT PERMEASE PROTEIN RBSC"/>
    <property type="match status" value="1"/>
</dbReference>
<sequence>MTNISQTTTQRSTENPFKAFTRFVGAENLSLLIALVLLVALIASQTPFFFVPRNLMNIGMNLAVVGLLGVGMTIVIVSGALDISVGSIAGVASVVSAIFVTYVGTVTGGVFMGVLAGALLGVVNAAIISYLRVNAVVATLATLSAYRGIAFLVAPEGRPIGVLDQNFAYIGSGRVLESGSFPGIPVALLLLVAVAVVAHFVMSSTVFGRAVYSMGGNPAAARLAGINLTRMKFYIFTISGALAGLAGVLVTARTSSGQPASGTQGLELEAITAVFLGGAILAGGKGTIVGTMLAVVLLATLSNGMNLLNIPTFYQLVAKGFLLIVAVAIGQWRMARAERAQARASLAG</sequence>
<comment type="subcellular location">
    <subcellularLocation>
        <location evidence="1">Cell membrane</location>
        <topology evidence="1">Multi-pass membrane protein</topology>
    </subcellularLocation>
</comment>
<evidence type="ECO:0000313" key="8">
    <source>
        <dbReference type="Proteomes" id="UP000315364"/>
    </source>
</evidence>
<keyword evidence="4 6" id="KW-1133">Transmembrane helix</keyword>
<feature type="transmembrane region" description="Helical" evidence="6">
    <location>
        <begin position="83"/>
        <end position="103"/>
    </location>
</feature>
<evidence type="ECO:0000256" key="6">
    <source>
        <dbReference type="SAM" id="Phobius"/>
    </source>
</evidence>
<keyword evidence="5 6" id="KW-0472">Membrane</keyword>
<dbReference type="CDD" id="cd06579">
    <property type="entry name" value="TM_PBP1_transp_AraH_like"/>
    <property type="match status" value="1"/>
</dbReference>
<evidence type="ECO:0000256" key="3">
    <source>
        <dbReference type="ARBA" id="ARBA00022692"/>
    </source>
</evidence>
<gene>
    <name evidence="7" type="ORF">FPZ08_14750</name>
</gene>
<keyword evidence="2" id="KW-1003">Cell membrane</keyword>
<evidence type="ECO:0000256" key="5">
    <source>
        <dbReference type="ARBA" id="ARBA00023136"/>
    </source>
</evidence>
<dbReference type="Proteomes" id="UP000315364">
    <property type="component" value="Chromosome"/>
</dbReference>
<feature type="transmembrane region" description="Helical" evidence="6">
    <location>
        <begin position="110"/>
        <end position="131"/>
    </location>
</feature>
<feature type="transmembrane region" description="Helical" evidence="6">
    <location>
        <begin position="58"/>
        <end position="77"/>
    </location>
</feature>
<feature type="transmembrane region" description="Helical" evidence="6">
    <location>
        <begin position="272"/>
        <end position="301"/>
    </location>
</feature>
<keyword evidence="3 6" id="KW-0812">Transmembrane</keyword>
<feature type="transmembrane region" description="Helical" evidence="6">
    <location>
        <begin position="313"/>
        <end position="332"/>
    </location>
</feature>
<name>A0A5B8LW80_9HYPH</name>
<feature type="transmembrane region" description="Helical" evidence="6">
    <location>
        <begin position="186"/>
        <end position="212"/>
    </location>
</feature>